<evidence type="ECO:0000259" key="3">
    <source>
        <dbReference type="Pfam" id="PF01738"/>
    </source>
</evidence>
<dbReference type="Proteomes" id="UP000186303">
    <property type="component" value="Chromosome 4"/>
</dbReference>
<reference evidence="5" key="1">
    <citation type="journal article" date="2017" name="Nucleic Acids Res.">
        <title>Proteogenomics produces comprehensive and highly accurate protein-coding gene annotation in a complete genome assembly of Malassezia sympodialis.</title>
        <authorList>
            <person name="Zhu Y."/>
            <person name="Engstroem P.G."/>
            <person name="Tellgren-Roth C."/>
            <person name="Baudo C.D."/>
            <person name="Kennell J.C."/>
            <person name="Sun S."/>
            <person name="Billmyre R.B."/>
            <person name="Schroeder M.S."/>
            <person name="Andersson A."/>
            <person name="Holm T."/>
            <person name="Sigurgeirsson B."/>
            <person name="Wu G."/>
            <person name="Sankaranarayanan S.R."/>
            <person name="Siddharthan R."/>
            <person name="Sanyal K."/>
            <person name="Lundeberg J."/>
            <person name="Nystedt B."/>
            <person name="Boekhout T."/>
            <person name="Dawson T.L. Jr."/>
            <person name="Heitman J."/>
            <person name="Scheynius A."/>
            <person name="Lehtioe J."/>
        </authorList>
    </citation>
    <scope>NUCLEOTIDE SEQUENCE [LARGE SCALE GENOMIC DNA]</scope>
    <source>
        <strain evidence="5">ATCC 42132</strain>
    </source>
</reference>
<dbReference type="EMBL" id="LT671824">
    <property type="protein sequence ID" value="SHO78410.1"/>
    <property type="molecule type" value="Genomic_DNA"/>
</dbReference>
<proteinExistence type="predicted"/>
<dbReference type="OMA" id="YDIFGIW"/>
<feature type="domain" description="Dienelactone hydrolase" evidence="3">
    <location>
        <begin position="38"/>
        <end position="248"/>
    </location>
</feature>
<dbReference type="VEuPathDB" id="FungiDB:MSYG_2754"/>
<sequence length="253" mass="27563">MASSITSPACCTIPPVAADYVPKGKMQNIGGVQCYTIGHDDCKKAIVGIFDVFGYWPSTQQGADILAAMTDTRVILPDFFAGNPLPQEVVPWDTPEKKATVDQFVANQGSPVKCRDTLLTVANALQESGVTTLGLYGLCWGSKGAIMACGKGTPFSAFVQIHPSFVDPQDANQICIPMASFTSKDEPQEILEQFYKNLHANPDIASKCITHHYPNNHHGFAGARAKLQDPENYASFRDVYKRAADFFLERLAL</sequence>
<name>A0A1M8A7E3_MALS4</name>
<dbReference type="InterPro" id="IPR029058">
    <property type="entry name" value="AB_hydrolase_fold"/>
</dbReference>
<comment type="catalytic activity">
    <reaction evidence="1">
        <text>a diacylglycerol + H2O = a monoacylglycerol + a fatty acid + H(+)</text>
        <dbReference type="Rhea" id="RHEA:32731"/>
        <dbReference type="ChEBI" id="CHEBI:15377"/>
        <dbReference type="ChEBI" id="CHEBI:15378"/>
        <dbReference type="ChEBI" id="CHEBI:17408"/>
        <dbReference type="ChEBI" id="CHEBI:18035"/>
        <dbReference type="ChEBI" id="CHEBI:28868"/>
    </reaction>
</comment>
<evidence type="ECO:0000256" key="1">
    <source>
        <dbReference type="ARBA" id="ARBA00047591"/>
    </source>
</evidence>
<evidence type="ECO:0000313" key="5">
    <source>
        <dbReference type="Proteomes" id="UP000186303"/>
    </source>
</evidence>
<evidence type="ECO:0000313" key="4">
    <source>
        <dbReference type="EMBL" id="SHO78410.1"/>
    </source>
</evidence>
<dbReference type="InterPro" id="IPR002925">
    <property type="entry name" value="Dienelactn_hydro"/>
</dbReference>
<dbReference type="AlphaFoldDB" id="A0A1M8A7E3"/>
<comment type="catalytic activity">
    <reaction evidence="2">
        <text>a monoacylglycerol + H2O = glycerol + a fatty acid + H(+)</text>
        <dbReference type="Rhea" id="RHEA:15245"/>
        <dbReference type="ChEBI" id="CHEBI:15377"/>
        <dbReference type="ChEBI" id="CHEBI:15378"/>
        <dbReference type="ChEBI" id="CHEBI:17408"/>
        <dbReference type="ChEBI" id="CHEBI:17754"/>
        <dbReference type="ChEBI" id="CHEBI:28868"/>
    </reaction>
</comment>
<gene>
    <name evidence="4" type="ORF">MSYG_2754</name>
</gene>
<dbReference type="GO" id="GO:0016787">
    <property type="term" value="F:hydrolase activity"/>
    <property type="evidence" value="ECO:0007669"/>
    <property type="project" value="InterPro"/>
</dbReference>
<dbReference type="PANTHER" id="PTHR47668:SF1">
    <property type="entry name" value="DIENELACTONE HYDROLASE DOMAIN-CONTAINING PROTEIN-RELATED"/>
    <property type="match status" value="1"/>
</dbReference>
<organism evidence="4 5">
    <name type="scientific">Malassezia sympodialis (strain ATCC 42132)</name>
    <name type="common">Atopic eczema-associated yeast</name>
    <dbReference type="NCBI Taxonomy" id="1230383"/>
    <lineage>
        <taxon>Eukaryota</taxon>
        <taxon>Fungi</taxon>
        <taxon>Dikarya</taxon>
        <taxon>Basidiomycota</taxon>
        <taxon>Ustilaginomycotina</taxon>
        <taxon>Malasseziomycetes</taxon>
        <taxon>Malasseziales</taxon>
        <taxon>Malasseziaceae</taxon>
        <taxon>Malassezia</taxon>
    </lineage>
</organism>
<dbReference type="PANTHER" id="PTHR47668">
    <property type="entry name" value="DIENELACTONE HYDROLASE FAMILY PROTEIN (AFU_ORTHOLOGUE AFUA_6G01940)"/>
    <property type="match status" value="1"/>
</dbReference>
<evidence type="ECO:0000256" key="2">
    <source>
        <dbReference type="ARBA" id="ARBA00048461"/>
    </source>
</evidence>
<dbReference type="SUPFAM" id="SSF53474">
    <property type="entry name" value="alpha/beta-Hydrolases"/>
    <property type="match status" value="1"/>
</dbReference>
<dbReference type="STRING" id="1230383.A0A1M8A7E3"/>
<protein>
    <recommendedName>
        <fullName evidence="3">Dienelactone hydrolase domain-containing protein</fullName>
    </recommendedName>
</protein>
<dbReference type="OrthoDB" id="2147163at2759"/>
<accession>A0A1M8A7E3</accession>
<keyword evidence="5" id="KW-1185">Reference proteome</keyword>
<dbReference type="Gene3D" id="3.40.50.1820">
    <property type="entry name" value="alpha/beta hydrolase"/>
    <property type="match status" value="1"/>
</dbReference>
<dbReference type="Pfam" id="PF01738">
    <property type="entry name" value="DLH"/>
    <property type="match status" value="1"/>
</dbReference>